<dbReference type="RefSeq" id="XP_045274656.1">
    <property type="nucleotide sequence ID" value="XM_045417973.1"/>
</dbReference>
<evidence type="ECO:0000256" key="1">
    <source>
        <dbReference type="SAM" id="MobiDB-lite"/>
    </source>
</evidence>
<proteinExistence type="predicted"/>
<dbReference type="EMBL" id="EQ999975">
    <property type="protein sequence ID" value="EEQ87314.2"/>
    <property type="molecule type" value="Genomic_DNA"/>
</dbReference>
<feature type="region of interest" description="Disordered" evidence="1">
    <location>
        <begin position="230"/>
        <end position="271"/>
    </location>
</feature>
<name>A0ABP2EW61_AJEDR</name>
<feature type="compositionally biased region" description="Low complexity" evidence="1">
    <location>
        <begin position="249"/>
        <end position="260"/>
    </location>
</feature>
<dbReference type="Pfam" id="PF22974">
    <property type="entry name" value="DUF7029"/>
    <property type="match status" value="1"/>
</dbReference>
<reference evidence="4" key="1">
    <citation type="journal article" date="2015" name="PLoS Genet.">
        <title>The dynamic genome and transcriptome of the human fungal pathogen Blastomyces and close relative Emmonsia.</title>
        <authorList>
            <person name="Munoz J.F."/>
            <person name="Gauthier G.M."/>
            <person name="Desjardins C.A."/>
            <person name="Gallo J.E."/>
            <person name="Holder J."/>
            <person name="Sullivan T.D."/>
            <person name="Marty A.J."/>
            <person name="Carmen J.C."/>
            <person name="Chen Z."/>
            <person name="Ding L."/>
            <person name="Gujja S."/>
            <person name="Magrini V."/>
            <person name="Misas E."/>
            <person name="Mitreva M."/>
            <person name="Priest M."/>
            <person name="Saif S."/>
            <person name="Whiston E.A."/>
            <person name="Young S."/>
            <person name="Zeng Q."/>
            <person name="Goldman W.E."/>
            <person name="Mardis E.R."/>
            <person name="Taylor J.W."/>
            <person name="McEwen J.G."/>
            <person name="Clay O.K."/>
            <person name="Klein B.S."/>
            <person name="Cuomo C.A."/>
        </authorList>
    </citation>
    <scope>NUCLEOTIDE SEQUENCE [LARGE SCALE GENOMIC DNA]</scope>
    <source>
        <strain evidence="4">ER-3 / ATCC MYA-2586</strain>
    </source>
</reference>
<dbReference type="InterPro" id="IPR054293">
    <property type="entry name" value="DUF7029"/>
</dbReference>
<organism evidence="3 4">
    <name type="scientific">Ajellomyces dermatitidis (strain ER-3 / ATCC MYA-2586)</name>
    <name type="common">Blastomyces dermatitidis</name>
    <dbReference type="NCBI Taxonomy" id="559297"/>
    <lineage>
        <taxon>Eukaryota</taxon>
        <taxon>Fungi</taxon>
        <taxon>Dikarya</taxon>
        <taxon>Ascomycota</taxon>
        <taxon>Pezizomycotina</taxon>
        <taxon>Eurotiomycetes</taxon>
        <taxon>Eurotiomycetidae</taxon>
        <taxon>Onygenales</taxon>
        <taxon>Ajellomycetaceae</taxon>
        <taxon>Blastomyces</taxon>
    </lineage>
</organism>
<evidence type="ECO:0000259" key="2">
    <source>
        <dbReference type="Pfam" id="PF22974"/>
    </source>
</evidence>
<dbReference type="Proteomes" id="UP000002039">
    <property type="component" value="Unassembled WGS sequence"/>
</dbReference>
<feature type="domain" description="DUF7029" evidence="2">
    <location>
        <begin position="2"/>
        <end position="77"/>
    </location>
</feature>
<evidence type="ECO:0000313" key="4">
    <source>
        <dbReference type="Proteomes" id="UP000002039"/>
    </source>
</evidence>
<evidence type="ECO:0000313" key="3">
    <source>
        <dbReference type="EMBL" id="EEQ87314.2"/>
    </source>
</evidence>
<gene>
    <name evidence="3" type="ORF">BDCG_02434</name>
</gene>
<keyword evidence="4" id="KW-1185">Reference proteome</keyword>
<accession>A0ABP2EW61</accession>
<dbReference type="GeneID" id="69024859"/>
<protein>
    <recommendedName>
        <fullName evidence="2">DUF7029 domain-containing protein</fullName>
    </recommendedName>
</protein>
<sequence>MLTFTSKANFEYAIRAWKWVNEDETHKFIMIADDPSCGRLGERVPYLIHNADYDENNFIAYLYGEEKKWEEVAHTFDLEYGSAELPDSSQSLHKRLGIFEEDPIRSMRLDCFDCGTSGRFRAQMKIEVKWLKPQEVPLTISPDKILLESVEKAITIPIWGTSIKGIVKAPHAQRGINKASVSTLIIINAGGALTIRAGTSGDTVITADLNDVPLVNFKTGIDMDEAQELEGGGIPRLPTPELGDKPKPKQSQSQNQNPSRSPRKVAADGARYRSCPNTTKKCIAHGQYPIGTKVYISCKGKGKSIHGYDWWDKTKQKNHAEINSLLVEWSHIL</sequence>